<dbReference type="Pfam" id="PF23622">
    <property type="entry name" value="LRR_At1g61320_AtMIF1"/>
    <property type="match status" value="1"/>
</dbReference>
<protein>
    <recommendedName>
        <fullName evidence="1">FBD domain-containing protein</fullName>
    </recommendedName>
</protein>
<dbReference type="OrthoDB" id="1868670at2759"/>
<reference evidence="2" key="1">
    <citation type="submission" date="2022-02" db="EMBL/GenBank/DDBJ databases">
        <authorList>
            <person name="Henning P.M."/>
            <person name="McCubbin A.G."/>
            <person name="Shore J.S."/>
        </authorList>
    </citation>
    <scope>NUCLEOTIDE SEQUENCE</scope>
    <source>
        <strain evidence="2">F60SS</strain>
        <tissue evidence="2">Leaves</tissue>
    </source>
</reference>
<dbReference type="InterPro" id="IPR050232">
    <property type="entry name" value="FBL13/AtMIF1-like"/>
</dbReference>
<evidence type="ECO:0000313" key="3">
    <source>
        <dbReference type="Proteomes" id="UP001141552"/>
    </source>
</evidence>
<dbReference type="PANTHER" id="PTHR31900:SF32">
    <property type="entry name" value="F-BOX_RNI_FBD-LIKE DOMAIN PROTEIN"/>
    <property type="match status" value="1"/>
</dbReference>
<dbReference type="PANTHER" id="PTHR31900">
    <property type="entry name" value="F-BOX/RNI SUPERFAMILY PROTEIN-RELATED"/>
    <property type="match status" value="1"/>
</dbReference>
<name>A0A9Q0FPP8_9ROSI</name>
<organism evidence="2 3">
    <name type="scientific">Turnera subulata</name>
    <dbReference type="NCBI Taxonomy" id="218843"/>
    <lineage>
        <taxon>Eukaryota</taxon>
        <taxon>Viridiplantae</taxon>
        <taxon>Streptophyta</taxon>
        <taxon>Embryophyta</taxon>
        <taxon>Tracheophyta</taxon>
        <taxon>Spermatophyta</taxon>
        <taxon>Magnoliopsida</taxon>
        <taxon>eudicotyledons</taxon>
        <taxon>Gunneridae</taxon>
        <taxon>Pentapetalae</taxon>
        <taxon>rosids</taxon>
        <taxon>fabids</taxon>
        <taxon>Malpighiales</taxon>
        <taxon>Passifloraceae</taxon>
        <taxon>Turnera</taxon>
    </lineage>
</organism>
<dbReference type="InterPro" id="IPR006566">
    <property type="entry name" value="FBD"/>
</dbReference>
<dbReference type="SMART" id="SM00579">
    <property type="entry name" value="FBD"/>
    <property type="match status" value="1"/>
</dbReference>
<evidence type="ECO:0000313" key="2">
    <source>
        <dbReference type="EMBL" id="KAJ4835298.1"/>
    </source>
</evidence>
<dbReference type="SUPFAM" id="SSF52058">
    <property type="entry name" value="L domain-like"/>
    <property type="match status" value="1"/>
</dbReference>
<gene>
    <name evidence="2" type="ORF">Tsubulata_030381</name>
</gene>
<dbReference type="Gene3D" id="3.80.10.10">
    <property type="entry name" value="Ribonuclease Inhibitor"/>
    <property type="match status" value="1"/>
</dbReference>
<dbReference type="AlphaFoldDB" id="A0A9Q0FPP8"/>
<proteinExistence type="predicted"/>
<accession>A0A9Q0FPP8</accession>
<comment type="caution">
    <text evidence="2">The sequence shown here is derived from an EMBL/GenBank/DDBJ whole genome shotgun (WGS) entry which is preliminary data.</text>
</comment>
<reference evidence="2" key="2">
    <citation type="journal article" date="2023" name="Plants (Basel)">
        <title>Annotation of the Turnera subulata (Passifloraceae) Draft Genome Reveals the S-Locus Evolved after the Divergence of Turneroideae from Passifloroideae in a Stepwise Manner.</title>
        <authorList>
            <person name="Henning P.M."/>
            <person name="Roalson E.H."/>
            <person name="Mir W."/>
            <person name="McCubbin A.G."/>
            <person name="Shore J.S."/>
        </authorList>
    </citation>
    <scope>NUCLEOTIDE SEQUENCE</scope>
    <source>
        <strain evidence="2">F60SS</strain>
    </source>
</reference>
<dbReference type="EMBL" id="JAKUCV010004460">
    <property type="protein sequence ID" value="KAJ4835298.1"/>
    <property type="molecule type" value="Genomic_DNA"/>
</dbReference>
<dbReference type="Proteomes" id="UP001141552">
    <property type="component" value="Unassembled WGS sequence"/>
</dbReference>
<sequence>MDFINKVLALREKNSDLRTLRFRSRLSFTHLNVLIRNAVRHKVRELDVDVATDDFFNFPRGVIKSEHLKVFRLKSLYPGFRLLPSPVMASGFPSLHTLSLSLVALHKQSCLLDLFTEKSFPRLKKLSLDSCLQMKQLKVSCRALKELVIENCFQLHGLDISCLVLEDLRVENCFEVYNPKSWIKVKAPCLRILSWKHNQVTGIICLENLTSLDEAFISFPILYEDGSTQKFHSVYNFLAGLCHARALTLETQCIEILSNKKCFGSFYLFDKLKVLELHTGFNKNNVSGLAFLFGSCPILHTLILRIVNDLKIERKMWSKDIWDPSTSKEEQYWESKIQILKPFLDHIKVVKIHGFLDCENEVSLVKFLLKHGKDLEEMTLCTADCNYRDLLRRQKVRSQMMGFSWASSNAKLAFY</sequence>
<dbReference type="InterPro" id="IPR032675">
    <property type="entry name" value="LRR_dom_sf"/>
</dbReference>
<dbReference type="InterPro" id="IPR055357">
    <property type="entry name" value="LRR_At1g61320_AtMIF1"/>
</dbReference>
<keyword evidence="3" id="KW-1185">Reference proteome</keyword>
<evidence type="ECO:0000259" key="1">
    <source>
        <dbReference type="SMART" id="SM00579"/>
    </source>
</evidence>
<feature type="domain" description="FBD" evidence="1">
    <location>
        <begin position="341"/>
        <end position="415"/>
    </location>
</feature>